<protein>
    <recommendedName>
        <fullName evidence="3">Centrosomal protein of 162 kDa</fullName>
    </recommendedName>
</protein>
<dbReference type="eggNOG" id="ENOG502QSPF">
    <property type="taxonomic scope" value="Eukaryota"/>
</dbReference>
<dbReference type="InParanoid" id="G3GTC3"/>
<evidence type="ECO:0000256" key="2">
    <source>
        <dbReference type="ARBA" id="ARBA00009485"/>
    </source>
</evidence>
<dbReference type="GO" id="GO:0060271">
    <property type="term" value="P:cilium assembly"/>
    <property type="evidence" value="ECO:0007669"/>
    <property type="project" value="TreeGrafter"/>
</dbReference>
<evidence type="ECO:0000256" key="6">
    <source>
        <dbReference type="ARBA" id="ARBA00022794"/>
    </source>
</evidence>
<keyword evidence="8" id="KW-0206">Cytoskeleton</keyword>
<comment type="similarity">
    <text evidence="2">Belongs to the CEP162 family.</text>
</comment>
<evidence type="ECO:0000256" key="5">
    <source>
        <dbReference type="ARBA" id="ARBA00022701"/>
    </source>
</evidence>
<evidence type="ECO:0000256" key="3">
    <source>
        <dbReference type="ARBA" id="ARBA00021406"/>
    </source>
</evidence>
<keyword evidence="6" id="KW-0970">Cilium biogenesis/degradation</keyword>
<dbReference type="AlphaFoldDB" id="G3GTC3"/>
<name>G3GTC3_CRIGR</name>
<dbReference type="PANTHER" id="PTHR34031">
    <property type="entry name" value="CENTROSOMAL PROTEIN OF 162 KDA"/>
    <property type="match status" value="1"/>
</dbReference>
<proteinExistence type="inferred from homology"/>
<feature type="region of interest" description="Disordered" evidence="10">
    <location>
        <begin position="869"/>
        <end position="900"/>
    </location>
</feature>
<organism evidence="11 12">
    <name type="scientific">Cricetulus griseus</name>
    <name type="common">Chinese hamster</name>
    <name type="synonym">Cricetulus barabensis griseus</name>
    <dbReference type="NCBI Taxonomy" id="10029"/>
    <lineage>
        <taxon>Eukaryota</taxon>
        <taxon>Metazoa</taxon>
        <taxon>Chordata</taxon>
        <taxon>Craniata</taxon>
        <taxon>Vertebrata</taxon>
        <taxon>Euteleostomi</taxon>
        <taxon>Mammalia</taxon>
        <taxon>Eutheria</taxon>
        <taxon>Euarchontoglires</taxon>
        <taxon>Glires</taxon>
        <taxon>Rodentia</taxon>
        <taxon>Myomorpha</taxon>
        <taxon>Muroidea</taxon>
        <taxon>Cricetidae</taxon>
        <taxon>Cricetinae</taxon>
        <taxon>Cricetulus</taxon>
    </lineage>
</organism>
<dbReference type="GO" id="GO:0034451">
    <property type="term" value="C:centriolar satellite"/>
    <property type="evidence" value="ECO:0007669"/>
    <property type="project" value="TreeGrafter"/>
</dbReference>
<dbReference type="GO" id="GO:0005814">
    <property type="term" value="C:centriole"/>
    <property type="evidence" value="ECO:0007669"/>
    <property type="project" value="UniProtKB-SubCell"/>
</dbReference>
<feature type="coiled-coil region" evidence="9">
    <location>
        <begin position="1037"/>
        <end position="1139"/>
    </location>
</feature>
<dbReference type="InterPro" id="IPR038774">
    <property type="entry name" value="CEP162-like"/>
</dbReference>
<evidence type="ECO:0000313" key="11">
    <source>
        <dbReference type="EMBL" id="EGV94510.1"/>
    </source>
</evidence>
<dbReference type="GO" id="GO:0005879">
    <property type="term" value="C:axonemal microtubule"/>
    <property type="evidence" value="ECO:0007669"/>
    <property type="project" value="TreeGrafter"/>
</dbReference>
<keyword evidence="5" id="KW-0493">Microtubule</keyword>
<accession>G3GTC3</accession>
<keyword evidence="4" id="KW-0963">Cytoplasm</keyword>
<evidence type="ECO:0000256" key="1">
    <source>
        <dbReference type="ARBA" id="ARBA00004114"/>
    </source>
</evidence>
<dbReference type="STRING" id="10029.G3GTC3"/>
<feature type="compositionally biased region" description="Basic and acidic residues" evidence="10">
    <location>
        <begin position="352"/>
        <end position="364"/>
    </location>
</feature>
<evidence type="ECO:0000313" key="12">
    <source>
        <dbReference type="Proteomes" id="UP000001075"/>
    </source>
</evidence>
<keyword evidence="7 9" id="KW-0175">Coiled coil</keyword>
<evidence type="ECO:0000256" key="8">
    <source>
        <dbReference type="ARBA" id="ARBA00023212"/>
    </source>
</evidence>
<feature type="region of interest" description="Disordered" evidence="10">
    <location>
        <begin position="97"/>
        <end position="122"/>
    </location>
</feature>
<dbReference type="EMBL" id="JH000018">
    <property type="protein sequence ID" value="EGV94510.1"/>
    <property type="molecule type" value="Genomic_DNA"/>
</dbReference>
<evidence type="ECO:0000256" key="4">
    <source>
        <dbReference type="ARBA" id="ARBA00022490"/>
    </source>
</evidence>
<feature type="compositionally biased region" description="Basic and acidic residues" evidence="10">
    <location>
        <begin position="878"/>
        <end position="894"/>
    </location>
</feature>
<feature type="coiled-coil region" evidence="9">
    <location>
        <begin position="594"/>
        <end position="657"/>
    </location>
</feature>
<gene>
    <name evidence="11" type="ORF">I79_000901</name>
</gene>
<comment type="subcellular location">
    <subcellularLocation>
        <location evidence="1">Cytoplasm</location>
        <location evidence="1">Cytoskeleton</location>
        <location evidence="1">Microtubule organizing center</location>
        <location evidence="1">Centrosome</location>
        <location evidence="1">Centriole</location>
    </subcellularLocation>
</comment>
<dbReference type="FunCoup" id="G3GTC3">
    <property type="interactions" value="1719"/>
</dbReference>
<feature type="coiled-coil region" evidence="9">
    <location>
        <begin position="524"/>
        <end position="551"/>
    </location>
</feature>
<reference evidence="12" key="1">
    <citation type="journal article" date="2011" name="Nat. Biotechnol.">
        <title>The genomic sequence of the Chinese hamster ovary (CHO)-K1 cell line.</title>
        <authorList>
            <person name="Xu X."/>
            <person name="Nagarajan H."/>
            <person name="Lewis N.E."/>
            <person name="Pan S."/>
            <person name="Cai Z."/>
            <person name="Liu X."/>
            <person name="Chen W."/>
            <person name="Xie M."/>
            <person name="Wang W."/>
            <person name="Hammond S."/>
            <person name="Andersen M.R."/>
            <person name="Neff N."/>
            <person name="Passarelli B."/>
            <person name="Koh W."/>
            <person name="Fan H.C."/>
            <person name="Wang J."/>
            <person name="Gui Y."/>
            <person name="Lee K.H."/>
            <person name="Betenbaugh M.J."/>
            <person name="Quake S.R."/>
            <person name="Famili I."/>
            <person name="Palsson B.O."/>
            <person name="Wang J."/>
        </authorList>
    </citation>
    <scope>NUCLEOTIDE SEQUENCE [LARGE SCALE GENOMIC DNA]</scope>
    <source>
        <strain evidence="12">CHO K1 cell line</strain>
    </source>
</reference>
<evidence type="ECO:0000256" key="9">
    <source>
        <dbReference type="SAM" id="Coils"/>
    </source>
</evidence>
<evidence type="ECO:0000256" key="10">
    <source>
        <dbReference type="SAM" id="MobiDB-lite"/>
    </source>
</evidence>
<dbReference type="Proteomes" id="UP000001075">
    <property type="component" value="Unassembled WGS sequence"/>
</dbReference>
<feature type="region of interest" description="Disordered" evidence="10">
    <location>
        <begin position="349"/>
        <end position="372"/>
    </location>
</feature>
<sequence>MQRVATTLERGAALCRKNSTGGLNYNSQKATRWLRIVRLRQVCCARVFRERRKSGTTVPTSLSDCGTLRSLVFLSHLQSHRETGNWSGCLPVSRGRQGHLSDDSFESSNKTSKQPKKEMKKKDTVPWWITEDDFDDELLRTNVSYLKTKKTSQPIMDTEEESAEKAQFLKSSGTSILSVDSLEANELVLSELHHSTLGLGLDTLEEQEEKEQFFARLEKGLTSSIDYSKLNQELDSDDSTQFRALHSYLANTEPAEDGHESESEHEGLPVVLLDSLDSVEDVNLADQSKATPEAKALPEVTGGELTGTGVSYGQSSGDTEALHQAYCHIAHSLGDTGKPRIEASTVANAKSSVKDHLQENEESSKNISTTESDLPTVEELMKPIRIDSYGVSGFDLPPISLKKAADSKEGESVSSLLHKMNTNTVSQDPTHVNQFPYKHDENVTLHKTEGEIMGGGCPAATAMEERLDKMYLEILKKKTTVNPSLLPQDDKTNQEPPGNGEKELLMLKRAQEAEEKWRGAQALIEQIKVTFSEKERELENTLETLKRQQEGELFKLNQENYILQTKLSSFEETSRKQRWLQLGETSDPITGEKLKQIQKEIEEQETLLQGYQQKEKNHLMEDIKRLKQDKQALEVDLEKVKKERDQAKDQIAYATGEKLYEIKILEETHKQEVSRLQKRLQWYAENQELLDKDAAPPPEANEEAEKLKLEIEKLKTESGSPTTQQRLRSKERALDAKRIQDLERQIQYEQRLEEQEQLLAHRLKEAPQNQRNSSARLKALETELGEIKEAHEVTVRKLEAEISDLKHQNAALEHKKNDREDQDLQSLEFQVEQAHAKAKLARLNEELAAKGREIQDLSKTVERLQKERRMMLSRQGPRSREETSAKQVKKEVLHPSRGNANSFSGTLDAKLYHPHTFTDSHVSEVLQENYRLRKELEGLILERNKLKMDSEAAVYQFENSMKRVKDDTAAHIASLKASHQREMEKILCQNALENSSSKVAELNRKIITQEVLIKHFQGQVNELQGKQESLAVSQVREEILQKQITKLLEELKEAKENHTPEMKHFMGLERKIKQMEMRHKQREQELQQIIQQTRQVVETEQNKEVEKWKRLAQLKNRELDKFRTELDSILDVLRELHRQGVVVPVALADEVNTAEF</sequence>
<evidence type="ECO:0000256" key="7">
    <source>
        <dbReference type="ARBA" id="ARBA00023054"/>
    </source>
</evidence>
<dbReference type="GO" id="GO:0005654">
    <property type="term" value="C:nucleoplasm"/>
    <property type="evidence" value="ECO:0007669"/>
    <property type="project" value="TreeGrafter"/>
</dbReference>
<dbReference type="PANTHER" id="PTHR34031:SF1">
    <property type="entry name" value="CENTROSOMAL PROTEIN OF 162 KDA"/>
    <property type="match status" value="1"/>
</dbReference>